<keyword evidence="1" id="KW-0805">Transcription regulation</keyword>
<dbReference type="SUPFAM" id="SSF46689">
    <property type="entry name" value="Homeodomain-like"/>
    <property type="match status" value="2"/>
</dbReference>
<accession>A0ABM6F4A1</accession>
<dbReference type="PANTHER" id="PTHR40055">
    <property type="entry name" value="TRANSCRIPTIONAL REGULATOR YGIV-RELATED"/>
    <property type="match status" value="1"/>
</dbReference>
<dbReference type="PANTHER" id="PTHR40055:SF1">
    <property type="entry name" value="TRANSCRIPTIONAL REGULATOR YGIV-RELATED"/>
    <property type="match status" value="1"/>
</dbReference>
<dbReference type="PROSITE" id="PS01124">
    <property type="entry name" value="HTH_ARAC_FAMILY_2"/>
    <property type="match status" value="1"/>
</dbReference>
<dbReference type="InterPro" id="IPR050908">
    <property type="entry name" value="SmbC-like"/>
</dbReference>
<dbReference type="InterPro" id="IPR018062">
    <property type="entry name" value="HTH_AraC-typ_CS"/>
</dbReference>
<dbReference type="InterPro" id="IPR010499">
    <property type="entry name" value="AraC_E-bd"/>
</dbReference>
<protein>
    <recommendedName>
        <fullName evidence="4">HTH araC/xylS-type domain-containing protein</fullName>
    </recommendedName>
</protein>
<dbReference type="InterPro" id="IPR009057">
    <property type="entry name" value="Homeodomain-like_sf"/>
</dbReference>
<dbReference type="RefSeq" id="WP_071069367.1">
    <property type="nucleotide sequence ID" value="NZ_CP017754.1"/>
</dbReference>
<sequence length="270" mass="29372">MNPARPEDVYRERIARVLAAIVRAPMDPHRLEDLAALAHFSPFHFHRIYRSVTGETVAATIRRLRLACASRALGLGRRPVTAVALEAGYDSPQAFSRAFRSYAGTSPRAFRDKLAGYGGTVPSVRLETVAPQDLCALPHHGPPATIPHTHRRLRRLLGAREAAAWLGLSYGDAEAPPGFRYYVAAGGLAGPPPAPTEALALPGGLYAVHRLVGPYTQIDATITALYGLWLPGSGYEPDHRPTLERYLSRPQDTPPQARVTELMIPLRALA</sequence>
<keyword evidence="3" id="KW-0804">Transcription</keyword>
<dbReference type="Gene3D" id="1.10.10.60">
    <property type="entry name" value="Homeodomain-like"/>
    <property type="match status" value="2"/>
</dbReference>
<evidence type="ECO:0000256" key="1">
    <source>
        <dbReference type="ARBA" id="ARBA00023015"/>
    </source>
</evidence>
<feature type="domain" description="HTH araC/xylS-type" evidence="4">
    <location>
        <begin position="15"/>
        <end position="113"/>
    </location>
</feature>
<keyword evidence="6" id="KW-1185">Reference proteome</keyword>
<evidence type="ECO:0000313" key="5">
    <source>
        <dbReference type="EMBL" id="AOZ06258.1"/>
    </source>
</evidence>
<gene>
    <name evidence="5" type="ORF">BKK80_10740</name>
</gene>
<dbReference type="PROSITE" id="PS00041">
    <property type="entry name" value="HTH_ARAC_FAMILY_1"/>
    <property type="match status" value="1"/>
</dbReference>
<reference evidence="5 6" key="1">
    <citation type="submission" date="2016-10" db="EMBL/GenBank/DDBJ databases">
        <title>Complete genome sequences of three Cupriavidus strains isolated from various Malaysian environments.</title>
        <authorList>
            <person name="Abdullah A.A.-A."/>
            <person name="Shafie N.A.H."/>
            <person name="Lau N.S."/>
        </authorList>
    </citation>
    <scope>NUCLEOTIDE SEQUENCE [LARGE SCALE GENOMIC DNA]</scope>
    <source>
        <strain evidence="5 6">USMAA1020</strain>
    </source>
</reference>
<dbReference type="PRINTS" id="PR00032">
    <property type="entry name" value="HTHARAC"/>
</dbReference>
<dbReference type="Pfam" id="PF12833">
    <property type="entry name" value="HTH_18"/>
    <property type="match status" value="1"/>
</dbReference>
<dbReference type="Pfam" id="PF06445">
    <property type="entry name" value="GyrI-like"/>
    <property type="match status" value="1"/>
</dbReference>
<proteinExistence type="predicted"/>
<dbReference type="Gene3D" id="3.20.80.10">
    <property type="entry name" value="Regulatory factor, effector binding domain"/>
    <property type="match status" value="1"/>
</dbReference>
<dbReference type="SUPFAM" id="SSF55136">
    <property type="entry name" value="Probable bacterial effector-binding domain"/>
    <property type="match status" value="1"/>
</dbReference>
<dbReference type="InterPro" id="IPR011256">
    <property type="entry name" value="Reg_factor_effector_dom_sf"/>
</dbReference>
<evidence type="ECO:0000256" key="2">
    <source>
        <dbReference type="ARBA" id="ARBA00023125"/>
    </source>
</evidence>
<evidence type="ECO:0000256" key="3">
    <source>
        <dbReference type="ARBA" id="ARBA00023163"/>
    </source>
</evidence>
<dbReference type="SMART" id="SM00871">
    <property type="entry name" value="AraC_E_bind"/>
    <property type="match status" value="1"/>
</dbReference>
<dbReference type="InterPro" id="IPR029442">
    <property type="entry name" value="GyrI-like"/>
</dbReference>
<organism evidence="5 6">
    <name type="scientific">Cupriavidus malaysiensis</name>
    <dbReference type="NCBI Taxonomy" id="367825"/>
    <lineage>
        <taxon>Bacteria</taxon>
        <taxon>Pseudomonadati</taxon>
        <taxon>Pseudomonadota</taxon>
        <taxon>Betaproteobacteria</taxon>
        <taxon>Burkholderiales</taxon>
        <taxon>Burkholderiaceae</taxon>
        <taxon>Cupriavidus</taxon>
    </lineage>
</organism>
<dbReference type="SMART" id="SM00342">
    <property type="entry name" value="HTH_ARAC"/>
    <property type="match status" value="1"/>
</dbReference>
<evidence type="ECO:0000313" key="6">
    <source>
        <dbReference type="Proteomes" id="UP000177515"/>
    </source>
</evidence>
<evidence type="ECO:0000259" key="4">
    <source>
        <dbReference type="PROSITE" id="PS01124"/>
    </source>
</evidence>
<dbReference type="Proteomes" id="UP000177515">
    <property type="component" value="Chromosome 1"/>
</dbReference>
<dbReference type="EMBL" id="CP017754">
    <property type="protein sequence ID" value="AOZ06258.1"/>
    <property type="molecule type" value="Genomic_DNA"/>
</dbReference>
<dbReference type="InterPro" id="IPR018060">
    <property type="entry name" value="HTH_AraC"/>
</dbReference>
<name>A0ABM6F4A1_9BURK</name>
<keyword evidence="2" id="KW-0238">DNA-binding</keyword>
<dbReference type="InterPro" id="IPR020449">
    <property type="entry name" value="Tscrpt_reg_AraC-type_HTH"/>
</dbReference>